<dbReference type="InterPro" id="IPR036390">
    <property type="entry name" value="WH_DNA-bd_sf"/>
</dbReference>
<dbReference type="Gene3D" id="1.10.10.10">
    <property type="entry name" value="Winged helix-like DNA-binding domain superfamily/Winged helix DNA-binding domain"/>
    <property type="match status" value="1"/>
</dbReference>
<name>A0ABU0AQS4_9BACI</name>
<organism evidence="5 6">
    <name type="scientific">Cytobacillus purgationiresistens</name>
    <dbReference type="NCBI Taxonomy" id="863449"/>
    <lineage>
        <taxon>Bacteria</taxon>
        <taxon>Bacillati</taxon>
        <taxon>Bacillota</taxon>
        <taxon>Bacilli</taxon>
        <taxon>Bacillales</taxon>
        <taxon>Bacillaceae</taxon>
        <taxon>Cytobacillus</taxon>
    </lineage>
</organism>
<evidence type="ECO:0000313" key="6">
    <source>
        <dbReference type="Proteomes" id="UP001238088"/>
    </source>
</evidence>
<keyword evidence="6" id="KW-1185">Reference proteome</keyword>
<dbReference type="PANTHER" id="PTHR42756">
    <property type="entry name" value="TRANSCRIPTIONAL REGULATOR, MARR"/>
    <property type="match status" value="1"/>
</dbReference>
<accession>A0ABU0AQS4</accession>
<keyword evidence="3" id="KW-0804">Transcription</keyword>
<dbReference type="RefSeq" id="WP_307477686.1">
    <property type="nucleotide sequence ID" value="NZ_JAUSUB010000022.1"/>
</dbReference>
<comment type="caution">
    <text evidence="5">The sequence shown here is derived from an EMBL/GenBank/DDBJ whole genome shotgun (WGS) entry which is preliminary data.</text>
</comment>
<keyword evidence="1" id="KW-0805">Transcription regulation</keyword>
<evidence type="ECO:0000313" key="5">
    <source>
        <dbReference type="EMBL" id="MDQ0272375.1"/>
    </source>
</evidence>
<gene>
    <name evidence="5" type="ORF">J2S17_004267</name>
</gene>
<evidence type="ECO:0000259" key="4">
    <source>
        <dbReference type="PROSITE" id="PS50995"/>
    </source>
</evidence>
<sequence length="197" mass="21957">MNIHQSILTEAKMYDVELGNGATYKYTLSPNRAGLAIRGNGDISFKGGGAMEEQSKLDLKLFRVWMKASKAVVENIQKDIESHKISNENFIILELLYSKGPHPVQKISEILSIPSGSITYVVDKSEKKGLVERQPNPNDRRASNVVLTDEGRALFDKIFPKHVATISQNLSFISNDEKEQLIDVLKKIGMGAQNLDK</sequence>
<dbReference type="Pfam" id="PF01047">
    <property type="entry name" value="MarR"/>
    <property type="match status" value="1"/>
</dbReference>
<protein>
    <submittedName>
        <fullName evidence="5">MarR family 2-MHQ and catechol resistance regulon transcriptional repressor</fullName>
    </submittedName>
</protein>
<dbReference type="PRINTS" id="PR00598">
    <property type="entry name" value="HTHMARR"/>
</dbReference>
<dbReference type="PANTHER" id="PTHR42756:SF1">
    <property type="entry name" value="TRANSCRIPTIONAL REPRESSOR OF EMRAB OPERON"/>
    <property type="match status" value="1"/>
</dbReference>
<proteinExistence type="predicted"/>
<dbReference type="SUPFAM" id="SSF46785">
    <property type="entry name" value="Winged helix' DNA-binding domain"/>
    <property type="match status" value="1"/>
</dbReference>
<dbReference type="InterPro" id="IPR036388">
    <property type="entry name" value="WH-like_DNA-bd_sf"/>
</dbReference>
<dbReference type="Proteomes" id="UP001238088">
    <property type="component" value="Unassembled WGS sequence"/>
</dbReference>
<evidence type="ECO:0000256" key="1">
    <source>
        <dbReference type="ARBA" id="ARBA00023015"/>
    </source>
</evidence>
<dbReference type="PROSITE" id="PS50995">
    <property type="entry name" value="HTH_MARR_2"/>
    <property type="match status" value="1"/>
</dbReference>
<keyword evidence="2" id="KW-0238">DNA-binding</keyword>
<evidence type="ECO:0000256" key="2">
    <source>
        <dbReference type="ARBA" id="ARBA00023125"/>
    </source>
</evidence>
<dbReference type="InterPro" id="IPR000835">
    <property type="entry name" value="HTH_MarR-typ"/>
</dbReference>
<evidence type="ECO:0000256" key="3">
    <source>
        <dbReference type="ARBA" id="ARBA00023163"/>
    </source>
</evidence>
<dbReference type="EMBL" id="JAUSUB010000022">
    <property type="protein sequence ID" value="MDQ0272375.1"/>
    <property type="molecule type" value="Genomic_DNA"/>
</dbReference>
<reference evidence="5 6" key="1">
    <citation type="submission" date="2023-07" db="EMBL/GenBank/DDBJ databases">
        <title>Genomic Encyclopedia of Type Strains, Phase IV (KMG-IV): sequencing the most valuable type-strain genomes for metagenomic binning, comparative biology and taxonomic classification.</title>
        <authorList>
            <person name="Goeker M."/>
        </authorList>
    </citation>
    <scope>NUCLEOTIDE SEQUENCE [LARGE SCALE GENOMIC DNA]</scope>
    <source>
        <strain evidence="5 6">DSM 23494</strain>
    </source>
</reference>
<dbReference type="SMART" id="SM00347">
    <property type="entry name" value="HTH_MARR"/>
    <property type="match status" value="1"/>
</dbReference>
<feature type="domain" description="HTH marR-type" evidence="4">
    <location>
        <begin position="58"/>
        <end position="190"/>
    </location>
</feature>